<dbReference type="Proteomes" id="UP000004374">
    <property type="component" value="Unassembled WGS sequence"/>
</dbReference>
<evidence type="ECO:0000313" key="3">
    <source>
        <dbReference type="EMBL" id="GAB58649.1"/>
    </source>
</evidence>
<reference evidence="3 4" key="1">
    <citation type="journal article" date="2012" name="J. Bacteriol.">
        <title>Genome Sequence of the Protease-Producing Bacterium Rheinheimera nanhaiensis E407-8T, Isolated from Deep-Sea Sediment of the South China Sea.</title>
        <authorList>
            <person name="Zhang X.-Y."/>
            <person name="Zhang Y.-J."/>
            <person name="Qin Q.-L."/>
            <person name="Xie B.-B."/>
            <person name="Chen X.-L."/>
            <person name="Zhou B.-C."/>
            <person name="Zhang Y.-Z."/>
        </authorList>
    </citation>
    <scope>NUCLEOTIDE SEQUENCE [LARGE SCALE GENOMIC DNA]</scope>
    <source>
        <strain evidence="3 4">E407-8</strain>
    </source>
</reference>
<dbReference type="GO" id="GO:0022900">
    <property type="term" value="P:electron transport chain"/>
    <property type="evidence" value="ECO:0007669"/>
    <property type="project" value="InterPro"/>
</dbReference>
<name>I1DX71_9GAMM</name>
<dbReference type="GO" id="GO:0005506">
    <property type="term" value="F:iron ion binding"/>
    <property type="evidence" value="ECO:0007669"/>
    <property type="project" value="InterPro"/>
</dbReference>
<dbReference type="InterPro" id="IPR010980">
    <property type="entry name" value="Cyt_c/b562"/>
</dbReference>
<accession>I1DX71</accession>
<sequence>MKNMGFEFKQAIESSDRAQLVTHLNKLIRLTQQAQQASFPADKAGQFQQGLTEVLAELENAQQAAAEGNLQQAQQHLRQVDTLRKHYHKLRKVSFWQLLFG</sequence>
<comment type="similarity">
    <text evidence="1">Belongs to the cytochrome b562 family.</text>
</comment>
<proteinExistence type="inferred from homology"/>
<dbReference type="Gene3D" id="1.20.120.10">
    <property type="entry name" value="Cytochrome c/b562"/>
    <property type="match status" value="1"/>
</dbReference>
<dbReference type="InterPro" id="IPR009155">
    <property type="entry name" value="Cyt_b562"/>
</dbReference>
<evidence type="ECO:0000313" key="4">
    <source>
        <dbReference type="Proteomes" id="UP000004374"/>
    </source>
</evidence>
<organism evidence="3 4">
    <name type="scientific">Rheinheimera nanhaiensis E407-8</name>
    <dbReference type="NCBI Taxonomy" id="562729"/>
    <lineage>
        <taxon>Bacteria</taxon>
        <taxon>Pseudomonadati</taxon>
        <taxon>Pseudomonadota</taxon>
        <taxon>Gammaproteobacteria</taxon>
        <taxon>Chromatiales</taxon>
        <taxon>Chromatiaceae</taxon>
        <taxon>Rheinheimera</taxon>
    </lineage>
</organism>
<keyword evidence="2" id="KW-0732">Signal</keyword>
<gene>
    <name evidence="3" type="ORF">RNAN_1629</name>
</gene>
<evidence type="ECO:0000256" key="1">
    <source>
        <dbReference type="ARBA" id="ARBA00005523"/>
    </source>
</evidence>
<dbReference type="SUPFAM" id="SSF47175">
    <property type="entry name" value="Cytochromes"/>
    <property type="match status" value="1"/>
</dbReference>
<dbReference type="GO" id="GO:0020037">
    <property type="term" value="F:heme binding"/>
    <property type="evidence" value="ECO:0007669"/>
    <property type="project" value="InterPro"/>
</dbReference>
<evidence type="ECO:0000256" key="2">
    <source>
        <dbReference type="ARBA" id="ARBA00022729"/>
    </source>
</evidence>
<dbReference type="Pfam" id="PF07361">
    <property type="entry name" value="Cytochrom_B562"/>
    <property type="match status" value="1"/>
</dbReference>
<dbReference type="GO" id="GO:0042597">
    <property type="term" value="C:periplasmic space"/>
    <property type="evidence" value="ECO:0007669"/>
    <property type="project" value="InterPro"/>
</dbReference>
<protein>
    <submittedName>
        <fullName evidence="3">Uncharacterized protein</fullName>
    </submittedName>
</protein>
<keyword evidence="4" id="KW-1185">Reference proteome</keyword>
<dbReference type="EMBL" id="BAFK01000007">
    <property type="protein sequence ID" value="GAB58649.1"/>
    <property type="molecule type" value="Genomic_DNA"/>
</dbReference>
<comment type="caution">
    <text evidence="3">The sequence shown here is derived from an EMBL/GenBank/DDBJ whole genome shotgun (WGS) entry which is preliminary data.</text>
</comment>
<dbReference type="GO" id="GO:0009055">
    <property type="term" value="F:electron transfer activity"/>
    <property type="evidence" value="ECO:0007669"/>
    <property type="project" value="InterPro"/>
</dbReference>
<dbReference type="AlphaFoldDB" id="I1DX71"/>